<dbReference type="CDD" id="cd04301">
    <property type="entry name" value="NAT_SF"/>
    <property type="match status" value="1"/>
</dbReference>
<accession>A0A6I6FAR7</accession>
<feature type="domain" description="N-acetyltransferase" evidence="1">
    <location>
        <begin position="1"/>
        <end position="149"/>
    </location>
</feature>
<protein>
    <submittedName>
        <fullName evidence="2">GNAT family N-acetyltransferase</fullName>
    </submittedName>
</protein>
<dbReference type="Proteomes" id="UP000422764">
    <property type="component" value="Chromosome"/>
</dbReference>
<evidence type="ECO:0000313" key="3">
    <source>
        <dbReference type="Proteomes" id="UP000422764"/>
    </source>
</evidence>
<sequence length="151" mass="17392">MAIKKLNIMEDNIAEQIVNLQQKSYKIEAEIIGFYEIPTLKDNLSSIQRCNETFYGYFIENTLAGLIAFEVQGDILDICRVAVHPDYFRRGIGNKLIRFIEELNKDFKMLTISTGLKNQPAIELYLKNGFIKTDIIKVEEGLSLIKLKKSR</sequence>
<evidence type="ECO:0000313" key="2">
    <source>
        <dbReference type="EMBL" id="QGU94855.1"/>
    </source>
</evidence>
<dbReference type="GO" id="GO:0016747">
    <property type="term" value="F:acyltransferase activity, transferring groups other than amino-acyl groups"/>
    <property type="evidence" value="ECO:0007669"/>
    <property type="project" value="InterPro"/>
</dbReference>
<dbReference type="Pfam" id="PF00583">
    <property type="entry name" value="Acetyltransf_1"/>
    <property type="match status" value="1"/>
</dbReference>
<organism evidence="2 3">
    <name type="scientific">Clostridium bovifaecis</name>
    <dbReference type="NCBI Taxonomy" id="2184719"/>
    <lineage>
        <taxon>Bacteria</taxon>
        <taxon>Bacillati</taxon>
        <taxon>Bacillota</taxon>
        <taxon>Clostridia</taxon>
        <taxon>Eubacteriales</taxon>
        <taxon>Clostridiaceae</taxon>
        <taxon>Clostridium</taxon>
    </lineage>
</organism>
<dbReference type="SUPFAM" id="SSF55729">
    <property type="entry name" value="Acyl-CoA N-acyltransferases (Nat)"/>
    <property type="match status" value="1"/>
</dbReference>
<reference evidence="2 3" key="1">
    <citation type="submission" date="2019-12" db="EMBL/GenBank/DDBJ databases">
        <title>Genome sequenceing of Clostridium bovifaecis.</title>
        <authorList>
            <person name="Yao Y."/>
        </authorList>
    </citation>
    <scope>NUCLEOTIDE SEQUENCE [LARGE SCALE GENOMIC DNA]</scope>
    <source>
        <strain evidence="2 3">BXX</strain>
    </source>
</reference>
<dbReference type="PROSITE" id="PS51186">
    <property type="entry name" value="GNAT"/>
    <property type="match status" value="1"/>
</dbReference>
<keyword evidence="2" id="KW-0808">Transferase</keyword>
<evidence type="ECO:0000259" key="1">
    <source>
        <dbReference type="PROSITE" id="PS51186"/>
    </source>
</evidence>
<dbReference type="Gene3D" id="3.40.630.30">
    <property type="match status" value="1"/>
</dbReference>
<gene>
    <name evidence="2" type="ORF">GOM49_06865</name>
</gene>
<dbReference type="EMBL" id="CP046522">
    <property type="protein sequence ID" value="QGU94855.1"/>
    <property type="molecule type" value="Genomic_DNA"/>
</dbReference>
<dbReference type="InterPro" id="IPR000182">
    <property type="entry name" value="GNAT_dom"/>
</dbReference>
<proteinExistence type="predicted"/>
<dbReference type="AlphaFoldDB" id="A0A6I6FAR7"/>
<dbReference type="InterPro" id="IPR016181">
    <property type="entry name" value="Acyl_CoA_acyltransferase"/>
</dbReference>
<keyword evidence="3" id="KW-1185">Reference proteome</keyword>
<name>A0A6I6FAR7_9CLOT</name>